<keyword evidence="1" id="KW-1133">Transmembrane helix</keyword>
<accession>A0A1Y5RKH8</accession>
<sequence>MTEGVQIEVARKTARHNIFAGLALIALAAFFFWKSFNISLDFVDEEGIGPRFFPQAICVVLGLIGAVMIVFGLREQVAPADKSSFDAKRFFVDAVPLFALGIAFVWMFGAFGYVVACFMLLLVASMIFAVRGPALILLPTCATVTLYLLFFKLMTVFEPAATILNPLTLIGLK</sequence>
<dbReference type="OrthoDB" id="5119225at2"/>
<dbReference type="RefSeq" id="WP_085794172.1">
    <property type="nucleotide sequence ID" value="NZ_FWFO01000001.1"/>
</dbReference>
<gene>
    <name evidence="3" type="ORF">TRL7639_00451</name>
</gene>
<proteinExistence type="predicted"/>
<feature type="domain" description="DUF1468" evidence="2">
    <location>
        <begin position="19"/>
        <end position="156"/>
    </location>
</feature>
<reference evidence="3 4" key="1">
    <citation type="submission" date="2017-03" db="EMBL/GenBank/DDBJ databases">
        <authorList>
            <person name="Afonso C.L."/>
            <person name="Miller P.J."/>
            <person name="Scott M.A."/>
            <person name="Spackman E."/>
            <person name="Goraichik I."/>
            <person name="Dimitrov K.M."/>
            <person name="Suarez D.L."/>
            <person name="Swayne D.E."/>
        </authorList>
    </citation>
    <scope>NUCLEOTIDE SEQUENCE [LARGE SCALE GENOMIC DNA]</scope>
    <source>
        <strain evidence="3 4">CECT 7639</strain>
    </source>
</reference>
<feature type="transmembrane region" description="Helical" evidence="1">
    <location>
        <begin position="94"/>
        <end position="127"/>
    </location>
</feature>
<keyword evidence="1" id="KW-0812">Transmembrane</keyword>
<feature type="transmembrane region" description="Helical" evidence="1">
    <location>
        <begin position="16"/>
        <end position="33"/>
    </location>
</feature>
<evidence type="ECO:0000259" key="2">
    <source>
        <dbReference type="Pfam" id="PF07331"/>
    </source>
</evidence>
<name>A0A1Y5RKH8_9RHOB</name>
<keyword evidence="4" id="KW-1185">Reference proteome</keyword>
<feature type="transmembrane region" description="Helical" evidence="1">
    <location>
        <begin position="53"/>
        <end position="73"/>
    </location>
</feature>
<protein>
    <submittedName>
        <fullName evidence="3">Tripartite tricarboxylate transporter TctB family protein</fullName>
    </submittedName>
</protein>
<evidence type="ECO:0000256" key="1">
    <source>
        <dbReference type="SAM" id="Phobius"/>
    </source>
</evidence>
<dbReference type="AlphaFoldDB" id="A0A1Y5RKH8"/>
<dbReference type="Proteomes" id="UP000193077">
    <property type="component" value="Unassembled WGS sequence"/>
</dbReference>
<dbReference type="InterPro" id="IPR009936">
    <property type="entry name" value="DUF1468"/>
</dbReference>
<keyword evidence="1" id="KW-0472">Membrane</keyword>
<feature type="transmembrane region" description="Helical" evidence="1">
    <location>
        <begin position="133"/>
        <end position="151"/>
    </location>
</feature>
<evidence type="ECO:0000313" key="4">
    <source>
        <dbReference type="Proteomes" id="UP000193077"/>
    </source>
</evidence>
<dbReference type="Pfam" id="PF07331">
    <property type="entry name" value="TctB"/>
    <property type="match status" value="1"/>
</dbReference>
<evidence type="ECO:0000313" key="3">
    <source>
        <dbReference type="EMBL" id="SLN19659.1"/>
    </source>
</evidence>
<dbReference type="EMBL" id="FWFO01000001">
    <property type="protein sequence ID" value="SLN19659.1"/>
    <property type="molecule type" value="Genomic_DNA"/>
</dbReference>
<organism evidence="3 4">
    <name type="scientific">Falsiruegeria litorea R37</name>
    <dbReference type="NCBI Taxonomy" id="1200284"/>
    <lineage>
        <taxon>Bacteria</taxon>
        <taxon>Pseudomonadati</taxon>
        <taxon>Pseudomonadota</taxon>
        <taxon>Alphaproteobacteria</taxon>
        <taxon>Rhodobacterales</taxon>
        <taxon>Roseobacteraceae</taxon>
        <taxon>Falsiruegeria</taxon>
    </lineage>
</organism>